<evidence type="ECO:0000313" key="2">
    <source>
        <dbReference type="Ensembl" id="ENSPTXP00000025142.1"/>
    </source>
</evidence>
<feature type="compositionally biased region" description="Polar residues" evidence="1">
    <location>
        <begin position="10"/>
        <end position="21"/>
    </location>
</feature>
<feature type="compositionally biased region" description="Polar residues" evidence="1">
    <location>
        <begin position="39"/>
        <end position="55"/>
    </location>
</feature>
<dbReference type="Proteomes" id="UP000472273">
    <property type="component" value="Unplaced"/>
</dbReference>
<evidence type="ECO:0000313" key="3">
    <source>
        <dbReference type="Proteomes" id="UP000472273"/>
    </source>
</evidence>
<accession>A0A670ZQV1</accession>
<proteinExistence type="predicted"/>
<name>A0A670ZQV1_PSETE</name>
<feature type="region of interest" description="Disordered" evidence="1">
    <location>
        <begin position="97"/>
        <end position="127"/>
    </location>
</feature>
<protein>
    <submittedName>
        <fullName evidence="2">Uncharacterized protein</fullName>
    </submittedName>
</protein>
<feature type="region of interest" description="Disordered" evidence="1">
    <location>
        <begin position="1"/>
        <end position="55"/>
    </location>
</feature>
<reference evidence="2" key="2">
    <citation type="submission" date="2025-09" db="UniProtKB">
        <authorList>
            <consortium name="Ensembl"/>
        </authorList>
    </citation>
    <scope>IDENTIFICATION</scope>
</reference>
<dbReference type="Ensembl" id="ENSPTXT00000025915.1">
    <property type="protein sequence ID" value="ENSPTXP00000025142.1"/>
    <property type="gene ID" value="ENSPTXG00000017539.1"/>
</dbReference>
<reference evidence="2" key="1">
    <citation type="submission" date="2025-08" db="UniProtKB">
        <authorList>
            <consortium name="Ensembl"/>
        </authorList>
    </citation>
    <scope>IDENTIFICATION</scope>
</reference>
<dbReference type="AlphaFoldDB" id="A0A670ZQV1"/>
<keyword evidence="3" id="KW-1185">Reference proteome</keyword>
<sequence length="127" mass="13870">MTERGIVQSPFITSPSSQAQPSLGLRTAYRVGPAWPHGSLTTNQNTSSTEGIKQLHSQHLSPSFLNQGMCSCPPLDYLPSSHHVSSVFIPHLAPEPRRRFLPTEPGEAQKGGSPSWVRNEPTCQPSR</sequence>
<organism evidence="2 3">
    <name type="scientific">Pseudonaja textilis</name>
    <name type="common">Eastern brown snake</name>
    <dbReference type="NCBI Taxonomy" id="8673"/>
    <lineage>
        <taxon>Eukaryota</taxon>
        <taxon>Metazoa</taxon>
        <taxon>Chordata</taxon>
        <taxon>Craniata</taxon>
        <taxon>Vertebrata</taxon>
        <taxon>Euteleostomi</taxon>
        <taxon>Lepidosauria</taxon>
        <taxon>Squamata</taxon>
        <taxon>Bifurcata</taxon>
        <taxon>Unidentata</taxon>
        <taxon>Episquamata</taxon>
        <taxon>Toxicofera</taxon>
        <taxon>Serpentes</taxon>
        <taxon>Colubroidea</taxon>
        <taxon>Elapidae</taxon>
        <taxon>Hydrophiinae</taxon>
        <taxon>Pseudonaja</taxon>
    </lineage>
</organism>
<evidence type="ECO:0000256" key="1">
    <source>
        <dbReference type="SAM" id="MobiDB-lite"/>
    </source>
</evidence>